<dbReference type="AlphaFoldDB" id="A0A7W5ZU53"/>
<comment type="caution">
    <text evidence="2">The sequence shown here is derived from an EMBL/GenBank/DDBJ whole genome shotgun (WGS) entry which is preliminary data.</text>
</comment>
<dbReference type="Proteomes" id="UP000562395">
    <property type="component" value="Unassembled WGS sequence"/>
</dbReference>
<name>A0A7W5ZU53_9SPHN</name>
<organism evidence="2 3">
    <name type="scientific">Novosphingobium hassiacum</name>
    <dbReference type="NCBI Taxonomy" id="173676"/>
    <lineage>
        <taxon>Bacteria</taxon>
        <taxon>Pseudomonadati</taxon>
        <taxon>Pseudomonadota</taxon>
        <taxon>Alphaproteobacteria</taxon>
        <taxon>Sphingomonadales</taxon>
        <taxon>Sphingomonadaceae</taxon>
        <taxon>Novosphingobium</taxon>
    </lineage>
</organism>
<feature type="chain" id="PRO_5030903362" evidence="1">
    <location>
        <begin position="29"/>
        <end position="125"/>
    </location>
</feature>
<dbReference type="InterPro" id="IPR046150">
    <property type="entry name" value="DUF6152"/>
</dbReference>
<accession>A0A7W5ZU53</accession>
<feature type="signal peptide" evidence="1">
    <location>
        <begin position="1"/>
        <end position="28"/>
    </location>
</feature>
<keyword evidence="1" id="KW-0732">Signal</keyword>
<reference evidence="2 3" key="1">
    <citation type="submission" date="2020-08" db="EMBL/GenBank/DDBJ databases">
        <title>Genomic Encyclopedia of Type Strains, Phase IV (KMG-IV): sequencing the most valuable type-strain genomes for metagenomic binning, comparative biology and taxonomic classification.</title>
        <authorList>
            <person name="Goeker M."/>
        </authorList>
    </citation>
    <scope>NUCLEOTIDE SEQUENCE [LARGE SCALE GENOMIC DNA]</scope>
    <source>
        <strain evidence="2 3">DSM 14552</strain>
    </source>
</reference>
<dbReference type="RefSeq" id="WP_183611554.1">
    <property type="nucleotide sequence ID" value="NZ_JACICY010000001.1"/>
</dbReference>
<evidence type="ECO:0000313" key="3">
    <source>
        <dbReference type="Proteomes" id="UP000562395"/>
    </source>
</evidence>
<keyword evidence="3" id="KW-1185">Reference proteome</keyword>
<protein>
    <submittedName>
        <fullName evidence="2">Uncharacterized protein</fullName>
    </submittedName>
</protein>
<gene>
    <name evidence="2" type="ORF">GGQ88_000554</name>
</gene>
<dbReference type="Pfam" id="PF19649">
    <property type="entry name" value="DUF6152"/>
    <property type="match status" value="1"/>
</dbReference>
<evidence type="ECO:0000256" key="1">
    <source>
        <dbReference type="SAM" id="SignalP"/>
    </source>
</evidence>
<sequence>MEKSMSVRGRLSAALAMALALVSAPASSHHSFAMFDQNKLIELKGVTVLEFKWGNPHVYLIVQSGQTRYGLECASPSALTSTGWRFNSVKAGDRIDVTLFPLRNGKAGGALKGATLPNGQKLGAL</sequence>
<proteinExistence type="predicted"/>
<evidence type="ECO:0000313" key="2">
    <source>
        <dbReference type="EMBL" id="MBB3859314.1"/>
    </source>
</evidence>
<dbReference type="EMBL" id="JACICY010000001">
    <property type="protein sequence ID" value="MBB3859314.1"/>
    <property type="molecule type" value="Genomic_DNA"/>
</dbReference>